<evidence type="ECO:0000313" key="5">
    <source>
        <dbReference type="Proteomes" id="UP000322997"/>
    </source>
</evidence>
<dbReference type="InterPro" id="IPR011008">
    <property type="entry name" value="Dimeric_a/b-barrel"/>
</dbReference>
<reference evidence="3 5" key="3">
    <citation type="submission" date="2019-08" db="EMBL/GenBank/DDBJ databases">
        <title>Bacillus genomes from the desert of Cuatro Cienegas, Coahuila.</title>
        <authorList>
            <person name="Olmedo-Alvarez G."/>
        </authorList>
    </citation>
    <scope>NUCLEOTIDE SEQUENCE [LARGE SCALE GENOMIC DNA]</scope>
    <source>
        <strain evidence="3 5">CH108_3D</strain>
    </source>
</reference>
<organism evidence="2 4">
    <name type="scientific">Rossellomorea marisflavi</name>
    <dbReference type="NCBI Taxonomy" id="189381"/>
    <lineage>
        <taxon>Bacteria</taxon>
        <taxon>Bacillati</taxon>
        <taxon>Bacillota</taxon>
        <taxon>Bacilli</taxon>
        <taxon>Bacillales</taxon>
        <taxon>Bacillaceae</taxon>
        <taxon>Rossellomorea</taxon>
    </lineage>
</organism>
<dbReference type="EMBL" id="LQQY01000034">
    <property type="protein sequence ID" value="KZE45173.1"/>
    <property type="molecule type" value="Genomic_DNA"/>
</dbReference>
<proteinExistence type="predicted"/>
<dbReference type="EMBL" id="VTEQ01000001">
    <property type="protein sequence ID" value="TYS56007.1"/>
    <property type="molecule type" value="Genomic_DNA"/>
</dbReference>
<evidence type="ECO:0000313" key="4">
    <source>
        <dbReference type="Proteomes" id="UP000076510"/>
    </source>
</evidence>
<dbReference type="GeneID" id="89534600"/>
<dbReference type="SUPFAM" id="SSF54909">
    <property type="entry name" value="Dimeric alpha+beta barrel"/>
    <property type="match status" value="1"/>
</dbReference>
<dbReference type="Gene3D" id="3.30.70.100">
    <property type="match status" value="1"/>
</dbReference>
<protein>
    <submittedName>
        <fullName evidence="2 3">Monooxygenase</fullName>
    </submittedName>
</protein>
<dbReference type="AlphaFoldDB" id="A0A0J5VTT9"/>
<dbReference type="InterPro" id="IPR050744">
    <property type="entry name" value="AI-2_Isomerase_LsrG"/>
</dbReference>
<gene>
    <name evidence="2" type="ORF">AV649_02950</name>
    <name evidence="3" type="ORF">FZC83_00045</name>
</gene>
<dbReference type="GO" id="GO:0004497">
    <property type="term" value="F:monooxygenase activity"/>
    <property type="evidence" value="ECO:0007669"/>
    <property type="project" value="UniProtKB-KW"/>
</dbReference>
<dbReference type="RefSeq" id="WP_048003552.1">
    <property type="nucleotide sequence ID" value="NZ_CAXQIX010000123.1"/>
</dbReference>
<dbReference type="PANTHER" id="PTHR33336:SF3">
    <property type="entry name" value="ABM DOMAIN-CONTAINING PROTEIN"/>
    <property type="match status" value="1"/>
</dbReference>
<accession>A0A0J5VTT9</accession>
<keyword evidence="2" id="KW-0560">Oxidoreductase</keyword>
<dbReference type="InterPro" id="IPR007138">
    <property type="entry name" value="ABM_dom"/>
</dbReference>
<dbReference type="PANTHER" id="PTHR33336">
    <property type="entry name" value="QUINOL MONOOXYGENASE YGIN-RELATED"/>
    <property type="match status" value="1"/>
</dbReference>
<dbReference type="OrthoDB" id="287932at2"/>
<reference evidence="4" key="1">
    <citation type="submission" date="2016-01" db="EMBL/GenBank/DDBJ databases">
        <title>Whole genome sequencing of Bhargavaea cecembensis T14.</title>
        <authorList>
            <person name="Hong K.W."/>
        </authorList>
    </citation>
    <scope>NUCLEOTIDE SEQUENCE [LARGE SCALE GENOMIC DNA]</scope>
    <source>
        <strain evidence="4">M19</strain>
    </source>
</reference>
<feature type="domain" description="ABM" evidence="1">
    <location>
        <begin position="2"/>
        <end position="90"/>
    </location>
</feature>
<dbReference type="PATRIC" id="fig|189381.10.peg.2453"/>
<evidence type="ECO:0000313" key="3">
    <source>
        <dbReference type="EMBL" id="TYS56007.1"/>
    </source>
</evidence>
<dbReference type="PROSITE" id="PS51725">
    <property type="entry name" value="ABM"/>
    <property type="match status" value="1"/>
</dbReference>
<name>A0A0J5VTT9_9BACI</name>
<dbReference type="Proteomes" id="UP000076510">
    <property type="component" value="Unassembled WGS sequence"/>
</dbReference>
<reference evidence="2" key="2">
    <citation type="submission" date="2016-01" db="EMBL/GenBank/DDBJ databases">
        <authorList>
            <person name="McClelland M."/>
            <person name="Jain A."/>
            <person name="Saraogi P."/>
            <person name="Mendelson R."/>
            <person name="Westerman R."/>
            <person name="SanMiguel P."/>
            <person name="Csonka L."/>
        </authorList>
    </citation>
    <scope>NUCLEOTIDE SEQUENCE</scope>
    <source>
        <strain evidence="2">M19</strain>
    </source>
</reference>
<keyword evidence="2" id="KW-0503">Monooxygenase</keyword>
<dbReference type="Pfam" id="PF03992">
    <property type="entry name" value="ABM"/>
    <property type="match status" value="1"/>
</dbReference>
<evidence type="ECO:0000259" key="1">
    <source>
        <dbReference type="PROSITE" id="PS51725"/>
    </source>
</evidence>
<dbReference type="Proteomes" id="UP000322997">
    <property type="component" value="Unassembled WGS sequence"/>
</dbReference>
<evidence type="ECO:0000313" key="2">
    <source>
        <dbReference type="EMBL" id="KZE45173.1"/>
    </source>
</evidence>
<comment type="caution">
    <text evidence="2">The sequence shown here is derived from an EMBL/GenBank/DDBJ whole genome shotgun (WGS) entry which is preliminary data.</text>
</comment>
<sequence length="99" mass="11234">MIITHAELQVNPAKEEEFLAEIRTLIAASKQEEGNVDYSLKRDVENPNHFTMIEMWKDMDAVQSHNNSEHFKAFGAKAQAFLAGPLAVRMFEGQELKLS</sequence>